<keyword evidence="2" id="KW-1185">Reference proteome</keyword>
<dbReference type="AlphaFoldDB" id="A0A2V4DU43"/>
<dbReference type="RefSeq" id="WP_110447601.1">
    <property type="nucleotide sequence ID" value="NZ_CP132381.1"/>
</dbReference>
<evidence type="ECO:0000313" key="2">
    <source>
        <dbReference type="Proteomes" id="UP000247673"/>
    </source>
</evidence>
<dbReference type="OrthoDB" id="7068905at2"/>
<protein>
    <recommendedName>
        <fullName evidence="3">DUF1877 domain-containing protein</fullName>
    </recommendedName>
</protein>
<organism evidence="1 2">
    <name type="scientific">Gilliamella apis</name>
    <dbReference type="NCBI Taxonomy" id="1970738"/>
    <lineage>
        <taxon>Bacteria</taxon>
        <taxon>Pseudomonadati</taxon>
        <taxon>Pseudomonadota</taxon>
        <taxon>Gammaproteobacteria</taxon>
        <taxon>Orbales</taxon>
        <taxon>Orbaceae</taxon>
        <taxon>Gilliamella</taxon>
    </lineage>
</organism>
<proteinExistence type="predicted"/>
<reference evidence="1 2" key="1">
    <citation type="submission" date="2018-05" db="EMBL/GenBank/DDBJ databases">
        <title>Reference genomes for bee gut microbiota database.</title>
        <authorList>
            <person name="Ellegaard K.M."/>
        </authorList>
    </citation>
    <scope>NUCLEOTIDE SEQUENCE [LARGE SCALE GENOMIC DNA]</scope>
    <source>
        <strain evidence="1 2">ESL0172</strain>
    </source>
</reference>
<evidence type="ECO:0008006" key="3">
    <source>
        <dbReference type="Google" id="ProtNLM"/>
    </source>
</evidence>
<sequence>MINFNLQSWQEEMSGLTFEFTLPTFKDERSSKTSKYLAESAFSFIEGIFFNHLPNYQNFGHWGTTEVSNQQWSHIRPVLQTLNNKLEQAENFYQLKTDLYDFQFIFDEDWRQDMVIKFAEYKVNLSQMINQIIEWFDKNIQKYNAVFINGI</sequence>
<dbReference type="EMBL" id="QGLO01000004">
    <property type="protein sequence ID" value="PXY91661.1"/>
    <property type="molecule type" value="Genomic_DNA"/>
</dbReference>
<evidence type="ECO:0000313" key="1">
    <source>
        <dbReference type="EMBL" id="PXY91661.1"/>
    </source>
</evidence>
<gene>
    <name evidence="1" type="ORF">DKK78_04890</name>
</gene>
<dbReference type="Proteomes" id="UP000247673">
    <property type="component" value="Unassembled WGS sequence"/>
</dbReference>
<accession>A0A2V4DU43</accession>
<comment type="caution">
    <text evidence="1">The sequence shown here is derived from an EMBL/GenBank/DDBJ whole genome shotgun (WGS) entry which is preliminary data.</text>
</comment>
<name>A0A2V4DU43_9GAMM</name>